<evidence type="ECO:0000256" key="8">
    <source>
        <dbReference type="SAM" id="MobiDB-lite"/>
    </source>
</evidence>
<comment type="function">
    <text evidence="6">Component of the spindle pole body (SPB) required for the proper execution of spindle pole body (SPB) duplication. Links the central plaque component SPC42 to the inner plaque component SPC110.</text>
</comment>
<protein>
    <recommendedName>
        <fullName evidence="2 7">Spindle pole component 29</fullName>
    </recommendedName>
</protein>
<evidence type="ECO:0000256" key="5">
    <source>
        <dbReference type="ARBA" id="ARBA00023242"/>
    </source>
</evidence>
<evidence type="ECO:0000256" key="2">
    <source>
        <dbReference type="ARBA" id="ARBA00016328"/>
    </source>
</evidence>
<evidence type="ECO:0000256" key="7">
    <source>
        <dbReference type="RuleBase" id="RU362139"/>
    </source>
</evidence>
<feature type="compositionally biased region" description="Low complexity" evidence="8">
    <location>
        <begin position="41"/>
        <end position="50"/>
    </location>
</feature>
<dbReference type="Proteomes" id="UP000189911">
    <property type="component" value="Chromosome H"/>
</dbReference>
<evidence type="ECO:0000313" key="9">
    <source>
        <dbReference type="EMBL" id="SCV05755.1"/>
    </source>
</evidence>
<dbReference type="Pfam" id="PF17082">
    <property type="entry name" value="Spc29"/>
    <property type="match status" value="1"/>
</dbReference>
<gene>
    <name evidence="7" type="primary">SPC29</name>
    <name evidence="9" type="ORF">LANO_0H14466G</name>
</gene>
<dbReference type="GO" id="GO:0005200">
    <property type="term" value="F:structural constituent of cytoskeleton"/>
    <property type="evidence" value="ECO:0007669"/>
    <property type="project" value="InterPro"/>
</dbReference>
<keyword evidence="3 7" id="KW-0963">Cytoplasm</keyword>
<evidence type="ECO:0000313" key="10">
    <source>
        <dbReference type="Proteomes" id="UP000189911"/>
    </source>
</evidence>
<name>A0A1G4KMP4_9SACH</name>
<organism evidence="9 10">
    <name type="scientific">Lachancea nothofagi CBS 11611</name>
    <dbReference type="NCBI Taxonomy" id="1266666"/>
    <lineage>
        <taxon>Eukaryota</taxon>
        <taxon>Fungi</taxon>
        <taxon>Dikarya</taxon>
        <taxon>Ascomycota</taxon>
        <taxon>Saccharomycotina</taxon>
        <taxon>Saccharomycetes</taxon>
        <taxon>Saccharomycetales</taxon>
        <taxon>Saccharomycetaceae</taxon>
        <taxon>Lachancea</taxon>
    </lineage>
</organism>
<dbReference type="OrthoDB" id="4036034at2759"/>
<sequence length="223" mass="25721">MSRTKATGFFNDPETDDTLQNIRREYLASKKNLQELLVTSPTGTRTRPVQVPTPPTDGPLFNRSYSNDDRLRQQLREGLQHEAPVSASSFRSLPRNPVPKHYNEDDNLRRMVYDQQRQIDQLQRGLDTQGARNLALQDRLYVLERTISKLEAELSKARPHTPHIDQAADHLPSRFAQAQDFQDSENTRVLLNLDSEKPAKRQISNYDDSTTKLLQLAQNSNRW</sequence>
<keyword evidence="4 7" id="KW-0206">Cytoskeleton</keyword>
<reference evidence="10" key="1">
    <citation type="submission" date="2016-03" db="EMBL/GenBank/DDBJ databases">
        <authorList>
            <person name="Devillers Hugo."/>
        </authorList>
    </citation>
    <scope>NUCLEOTIDE SEQUENCE [LARGE SCALE GENOMIC DNA]</scope>
</reference>
<dbReference type="EMBL" id="LT598447">
    <property type="protein sequence ID" value="SCV05755.1"/>
    <property type="molecule type" value="Genomic_DNA"/>
</dbReference>
<evidence type="ECO:0000256" key="4">
    <source>
        <dbReference type="ARBA" id="ARBA00023212"/>
    </source>
</evidence>
<comment type="similarity">
    <text evidence="1 7">Belongs to the SPC29 family.</text>
</comment>
<keyword evidence="10" id="KW-1185">Reference proteome</keyword>
<evidence type="ECO:0000256" key="1">
    <source>
        <dbReference type="ARBA" id="ARBA00009217"/>
    </source>
</evidence>
<evidence type="ECO:0000256" key="6">
    <source>
        <dbReference type="ARBA" id="ARBA00025108"/>
    </source>
</evidence>
<evidence type="ECO:0000256" key="3">
    <source>
        <dbReference type="ARBA" id="ARBA00022490"/>
    </source>
</evidence>
<feature type="region of interest" description="Disordered" evidence="8">
    <location>
        <begin position="37"/>
        <end position="65"/>
    </location>
</feature>
<dbReference type="InterPro" id="IPR031392">
    <property type="entry name" value="Spc29"/>
</dbReference>
<feature type="region of interest" description="Disordered" evidence="8">
    <location>
        <begin position="81"/>
        <end position="103"/>
    </location>
</feature>
<dbReference type="AlphaFoldDB" id="A0A1G4KMP4"/>
<accession>A0A1G4KMP4</accession>
<dbReference type="GO" id="GO:0005823">
    <property type="term" value="C:central plaque of spindle pole body"/>
    <property type="evidence" value="ECO:0007669"/>
    <property type="project" value="InterPro"/>
</dbReference>
<comment type="subcellular location">
    <subcellularLocation>
        <location evidence="7">Cytoplasm</location>
        <location evidence="7">Cytoskeleton</location>
        <location evidence="7">Microtubule organizing center</location>
        <location evidence="7">Spindle pole body</location>
    </subcellularLocation>
    <subcellularLocation>
        <location evidence="7">Nucleus</location>
    </subcellularLocation>
</comment>
<proteinExistence type="inferred from homology"/>
<dbReference type="GO" id="GO:0005634">
    <property type="term" value="C:nucleus"/>
    <property type="evidence" value="ECO:0007669"/>
    <property type="project" value="UniProtKB-SubCell"/>
</dbReference>
<dbReference type="GO" id="GO:0030474">
    <property type="term" value="P:spindle pole body duplication"/>
    <property type="evidence" value="ECO:0007669"/>
    <property type="project" value="InterPro"/>
</dbReference>
<keyword evidence="5 7" id="KW-0539">Nucleus</keyword>